<reference evidence="1" key="1">
    <citation type="submission" date="2022-12" db="EMBL/GenBank/DDBJ databases">
        <title>Genome Sequence of Lasiodiplodia mahajangana.</title>
        <authorList>
            <person name="Buettner E."/>
        </authorList>
    </citation>
    <scope>NUCLEOTIDE SEQUENCE</scope>
    <source>
        <strain evidence="1">VT137</strain>
    </source>
</reference>
<gene>
    <name evidence="1" type="ORF">O1611_g9598</name>
</gene>
<proteinExistence type="predicted"/>
<accession>A0ACC2J7H9</accession>
<keyword evidence="2" id="KW-1185">Reference proteome</keyword>
<organism evidence="1 2">
    <name type="scientific">Lasiodiplodia mahajangana</name>
    <dbReference type="NCBI Taxonomy" id="1108764"/>
    <lineage>
        <taxon>Eukaryota</taxon>
        <taxon>Fungi</taxon>
        <taxon>Dikarya</taxon>
        <taxon>Ascomycota</taxon>
        <taxon>Pezizomycotina</taxon>
        <taxon>Dothideomycetes</taxon>
        <taxon>Dothideomycetes incertae sedis</taxon>
        <taxon>Botryosphaeriales</taxon>
        <taxon>Botryosphaeriaceae</taxon>
        <taxon>Lasiodiplodia</taxon>
    </lineage>
</organism>
<name>A0ACC2J7H9_9PEZI</name>
<dbReference type="EMBL" id="JAPUUL010003351">
    <property type="protein sequence ID" value="KAJ8123401.1"/>
    <property type="molecule type" value="Genomic_DNA"/>
</dbReference>
<sequence>MQILVFTQGLDDVPGEAVHVDPPALDPGGLRLFHKVDQLRVVQLVDREIVLREVNNGDLTFRVKIRSGVSPAVRFLGVNARFRAWTPTGPTLEVFKLF</sequence>
<protein>
    <submittedName>
        <fullName evidence="1">Uncharacterized protein</fullName>
    </submittedName>
</protein>
<dbReference type="Proteomes" id="UP001153332">
    <property type="component" value="Unassembled WGS sequence"/>
</dbReference>
<evidence type="ECO:0000313" key="1">
    <source>
        <dbReference type="EMBL" id="KAJ8123401.1"/>
    </source>
</evidence>
<evidence type="ECO:0000313" key="2">
    <source>
        <dbReference type="Proteomes" id="UP001153332"/>
    </source>
</evidence>
<comment type="caution">
    <text evidence="1">The sequence shown here is derived from an EMBL/GenBank/DDBJ whole genome shotgun (WGS) entry which is preliminary data.</text>
</comment>